<dbReference type="RefSeq" id="XP_004361420.1">
    <property type="nucleotide sequence ID" value="XM_004361363.1"/>
</dbReference>
<dbReference type="PANTHER" id="PTHR12465:SF0">
    <property type="entry name" value="MEDIATOR OF RNA POLYMERASE II TRANSCRIPTION SUBUNIT 20"/>
    <property type="match status" value="1"/>
</dbReference>
<dbReference type="EMBL" id="GL883008">
    <property type="protein sequence ID" value="EGG23569.1"/>
    <property type="molecule type" value="Genomic_DNA"/>
</dbReference>
<proteinExistence type="inferred from homology"/>
<evidence type="ECO:0000256" key="1">
    <source>
        <dbReference type="ARBA" id="ARBA00004123"/>
    </source>
</evidence>
<comment type="subunit">
    <text evidence="4">Component of the Mediator complex.</text>
</comment>
<accession>F4PM69</accession>
<comment type="subcellular location">
    <subcellularLocation>
        <location evidence="1 4">Nucleus</location>
    </subcellularLocation>
</comment>
<dbReference type="STRING" id="1054147.F4PM69"/>
<gene>
    <name evidence="5" type="primary">med20</name>
    <name evidence="4" type="synonym">MED20</name>
    <name evidence="5" type="ORF">DFA_05702</name>
</gene>
<comment type="similarity">
    <text evidence="2 4">Belongs to the Mediator complex subunit 20 family.</text>
</comment>
<dbReference type="InterPro" id="IPR013921">
    <property type="entry name" value="Mediator_Med20"/>
</dbReference>
<protein>
    <recommendedName>
        <fullName evidence="4">Mediator of RNA polymerase II transcription subunit 20</fullName>
    </recommendedName>
    <alternativeName>
        <fullName evidence="4">Mediator complex subunit 20</fullName>
    </alternativeName>
</protein>
<dbReference type="GO" id="GO:0016592">
    <property type="term" value="C:mediator complex"/>
    <property type="evidence" value="ECO:0007669"/>
    <property type="project" value="InterPro"/>
</dbReference>
<evidence type="ECO:0000313" key="5">
    <source>
        <dbReference type="EMBL" id="EGG23569.1"/>
    </source>
</evidence>
<dbReference type="OMA" id="FFVDCET"/>
<keyword evidence="4" id="KW-0804">Transcription</keyword>
<keyword evidence="3 4" id="KW-0539">Nucleus</keyword>
<evidence type="ECO:0000256" key="2">
    <source>
        <dbReference type="ARBA" id="ARBA00010743"/>
    </source>
</evidence>
<dbReference type="KEGG" id="dfa:DFA_05702"/>
<keyword evidence="4" id="KW-0805">Transcription regulation</keyword>
<dbReference type="AlphaFoldDB" id="F4PM69"/>
<dbReference type="GO" id="GO:0006357">
    <property type="term" value="P:regulation of transcription by RNA polymerase II"/>
    <property type="evidence" value="ECO:0007669"/>
    <property type="project" value="InterPro"/>
</dbReference>
<keyword evidence="4" id="KW-0010">Activator</keyword>
<dbReference type="PANTHER" id="PTHR12465">
    <property type="entry name" value="UBIQUITIN SPECIFIC PROTEASE HOMOLOG 49"/>
    <property type="match status" value="1"/>
</dbReference>
<dbReference type="OrthoDB" id="1854899at2759"/>
<name>F4PM69_CACFS</name>
<dbReference type="GeneID" id="14875298"/>
<evidence type="ECO:0000313" key="6">
    <source>
        <dbReference type="Proteomes" id="UP000007797"/>
    </source>
</evidence>
<comment type="function">
    <text evidence="4">Component of the Mediator complex, a coactivator involved in the regulated transcription of nearly all RNA polymerase II-dependent genes. Mediator functions as a bridge to convey information from gene-specific regulatory proteins to the basal RNA polymerase II transcription machinery. Mediator is recruited to promoters by direct interactions with regulatory proteins and serves as a scaffold for the assembly of a functional preinitiation complex with RNA polymerase II and the general transcription factors.</text>
</comment>
<keyword evidence="6" id="KW-1185">Reference proteome</keyword>
<dbReference type="Proteomes" id="UP000007797">
    <property type="component" value="Unassembled WGS sequence"/>
</dbReference>
<reference evidence="6" key="1">
    <citation type="journal article" date="2011" name="Genome Res.">
        <title>Phylogeny-wide analysis of social amoeba genomes highlights ancient origins for complex intercellular communication.</title>
        <authorList>
            <person name="Heidel A.J."/>
            <person name="Lawal H.M."/>
            <person name="Felder M."/>
            <person name="Schilde C."/>
            <person name="Helps N.R."/>
            <person name="Tunggal B."/>
            <person name="Rivero F."/>
            <person name="John U."/>
            <person name="Schleicher M."/>
            <person name="Eichinger L."/>
            <person name="Platzer M."/>
            <person name="Noegel A.A."/>
            <person name="Schaap P."/>
            <person name="Gloeckner G."/>
        </authorList>
    </citation>
    <scope>NUCLEOTIDE SEQUENCE [LARGE SCALE GENOMIC DNA]</scope>
    <source>
        <strain evidence="6">SH3</strain>
    </source>
</reference>
<organism evidence="5 6">
    <name type="scientific">Cavenderia fasciculata</name>
    <name type="common">Slime mold</name>
    <name type="synonym">Dictyostelium fasciculatum</name>
    <dbReference type="NCBI Taxonomy" id="261658"/>
    <lineage>
        <taxon>Eukaryota</taxon>
        <taxon>Amoebozoa</taxon>
        <taxon>Evosea</taxon>
        <taxon>Eumycetozoa</taxon>
        <taxon>Dictyostelia</taxon>
        <taxon>Acytosteliales</taxon>
        <taxon>Cavenderiaceae</taxon>
        <taxon>Cavenderia</taxon>
    </lineage>
</organism>
<dbReference type="GO" id="GO:0003713">
    <property type="term" value="F:transcription coactivator activity"/>
    <property type="evidence" value="ECO:0007669"/>
    <property type="project" value="TreeGrafter"/>
</dbReference>
<dbReference type="Pfam" id="PF08612">
    <property type="entry name" value="Med20"/>
    <property type="match status" value="1"/>
</dbReference>
<evidence type="ECO:0000256" key="4">
    <source>
        <dbReference type="RuleBase" id="RU364152"/>
    </source>
</evidence>
<evidence type="ECO:0000256" key="3">
    <source>
        <dbReference type="ARBA" id="ARBA00023242"/>
    </source>
</evidence>
<sequence>MYVHAYGTIPEITKRIEFLGGIKVSSNWMISCALYLERIPEGTQVQAREFYLLSFDEEQKKSYIVTQNNVSEVDRDIVSILEKTNSYKKRQVTEVYGVKYEIGDFTVKFGPITLRAETRGILVEVEYCASLVTTASPFNSSKLLSEFINNNLLNNLSSSNTPTLMSPTMAQGVGVSPQQQQQQQTEQIQTSYDFSQYQVLTSKYSDAHTSCQYVNFFKNILKQ</sequence>